<accession>A0A3B1C4Y2</accession>
<dbReference type="GO" id="GO:0008664">
    <property type="term" value="F:RNA 2',3'-cyclic 3'-phosphodiesterase activity"/>
    <property type="evidence" value="ECO:0007669"/>
    <property type="project" value="InterPro"/>
</dbReference>
<dbReference type="AlphaFoldDB" id="A0A3B1C4Y2"/>
<dbReference type="PANTHER" id="PTHR35561:SF1">
    <property type="entry name" value="RNA 2',3'-CYCLIC PHOSPHODIESTERASE"/>
    <property type="match status" value="1"/>
</dbReference>
<sequence>MKIRLFIALILGDETLDHINNFRESIYADDGKTRWESREKLHITLKFIGGVEEEVIPLIAEELGSVLKNYNKIKINFSKFGIIKKYSEPKILWLGIKCSELLEKLYNDIDNVLTDIGFEKERRKFKPHLTLLRIKRNADINKLEDLLNSKIDFPGTFAEEVALIKSELLAGGSVYTKIKSFKLK</sequence>
<dbReference type="Gene3D" id="3.90.1140.10">
    <property type="entry name" value="Cyclic phosphodiesterase"/>
    <property type="match status" value="1"/>
</dbReference>
<dbReference type="GO" id="GO:0004113">
    <property type="term" value="F:2',3'-cyclic-nucleotide 3'-phosphodiesterase activity"/>
    <property type="evidence" value="ECO:0007669"/>
    <property type="project" value="InterPro"/>
</dbReference>
<proteinExistence type="inferred from homology"/>
<evidence type="ECO:0000313" key="2">
    <source>
        <dbReference type="EMBL" id="VAX25229.1"/>
    </source>
</evidence>
<dbReference type="GO" id="GO:0016874">
    <property type="term" value="F:ligase activity"/>
    <property type="evidence" value="ECO:0007669"/>
    <property type="project" value="UniProtKB-KW"/>
</dbReference>
<dbReference type="Pfam" id="PF13563">
    <property type="entry name" value="2_5_RNA_ligase2"/>
    <property type="match status" value="1"/>
</dbReference>
<name>A0A3B1C4Y2_9ZZZZ</name>
<dbReference type="PANTHER" id="PTHR35561">
    <property type="entry name" value="RNA 2',3'-CYCLIC PHOSPHODIESTERASE"/>
    <property type="match status" value="1"/>
</dbReference>
<evidence type="ECO:0000256" key="1">
    <source>
        <dbReference type="ARBA" id="ARBA00022801"/>
    </source>
</evidence>
<dbReference type="NCBIfam" id="TIGR02258">
    <property type="entry name" value="2_5_ligase"/>
    <property type="match status" value="1"/>
</dbReference>
<dbReference type="InterPro" id="IPR009097">
    <property type="entry name" value="Cyclic_Pdiesterase"/>
</dbReference>
<protein>
    <submittedName>
        <fullName evidence="2">2'-5' RNA ligase</fullName>
    </submittedName>
</protein>
<dbReference type="SUPFAM" id="SSF55144">
    <property type="entry name" value="LigT-like"/>
    <property type="match status" value="1"/>
</dbReference>
<reference evidence="2" key="1">
    <citation type="submission" date="2018-06" db="EMBL/GenBank/DDBJ databases">
        <authorList>
            <person name="Zhirakovskaya E."/>
        </authorList>
    </citation>
    <scope>NUCLEOTIDE SEQUENCE</scope>
</reference>
<keyword evidence="2" id="KW-0436">Ligase</keyword>
<dbReference type="HAMAP" id="MF_01940">
    <property type="entry name" value="RNA_CPDase"/>
    <property type="match status" value="1"/>
</dbReference>
<keyword evidence="1" id="KW-0378">Hydrolase</keyword>
<gene>
    <name evidence="2" type="ORF">MNBD_IGNAVI01-903</name>
</gene>
<organism evidence="2">
    <name type="scientific">hydrothermal vent metagenome</name>
    <dbReference type="NCBI Taxonomy" id="652676"/>
    <lineage>
        <taxon>unclassified sequences</taxon>
        <taxon>metagenomes</taxon>
        <taxon>ecological metagenomes</taxon>
    </lineage>
</organism>
<dbReference type="InterPro" id="IPR004175">
    <property type="entry name" value="RNA_CPDase"/>
</dbReference>
<dbReference type="EMBL" id="UOGD01000293">
    <property type="protein sequence ID" value="VAX25229.1"/>
    <property type="molecule type" value="Genomic_DNA"/>
</dbReference>